<dbReference type="EMBL" id="BARU01037127">
    <property type="protein sequence ID" value="GAH84795.1"/>
    <property type="molecule type" value="Genomic_DNA"/>
</dbReference>
<protein>
    <submittedName>
        <fullName evidence="1">Uncharacterized protein</fullName>
    </submittedName>
</protein>
<name>X1JTQ4_9ZZZZ</name>
<reference evidence="1" key="1">
    <citation type="journal article" date="2014" name="Front. Microbiol.">
        <title>High frequency of phylogenetically diverse reductive dehalogenase-homologous genes in deep subseafloor sedimentary metagenomes.</title>
        <authorList>
            <person name="Kawai M."/>
            <person name="Futagami T."/>
            <person name="Toyoda A."/>
            <person name="Takaki Y."/>
            <person name="Nishi S."/>
            <person name="Hori S."/>
            <person name="Arai W."/>
            <person name="Tsubouchi T."/>
            <person name="Morono Y."/>
            <person name="Uchiyama I."/>
            <person name="Ito T."/>
            <person name="Fujiyama A."/>
            <person name="Inagaki F."/>
            <person name="Takami H."/>
        </authorList>
    </citation>
    <scope>NUCLEOTIDE SEQUENCE</scope>
    <source>
        <strain evidence="1">Expedition CK06-06</strain>
    </source>
</reference>
<gene>
    <name evidence="1" type="ORF">S03H2_57897</name>
</gene>
<dbReference type="AlphaFoldDB" id="X1JTQ4"/>
<feature type="non-terminal residue" evidence="1">
    <location>
        <position position="40"/>
    </location>
</feature>
<accession>X1JTQ4</accession>
<organism evidence="1">
    <name type="scientific">marine sediment metagenome</name>
    <dbReference type="NCBI Taxonomy" id="412755"/>
    <lineage>
        <taxon>unclassified sequences</taxon>
        <taxon>metagenomes</taxon>
        <taxon>ecological metagenomes</taxon>
    </lineage>
</organism>
<proteinExistence type="predicted"/>
<sequence length="40" mass="4845">MAKIESFEKYSKEYDEWFTKNQDIYLAEFNAIKSLFSSDK</sequence>
<evidence type="ECO:0000313" key="1">
    <source>
        <dbReference type="EMBL" id="GAH84795.1"/>
    </source>
</evidence>
<comment type="caution">
    <text evidence="1">The sequence shown here is derived from an EMBL/GenBank/DDBJ whole genome shotgun (WGS) entry which is preliminary data.</text>
</comment>